<gene>
    <name evidence="1" type="ORF">BRPE64_DCDS04130</name>
</gene>
<keyword evidence="1" id="KW-0614">Plasmid</keyword>
<accession>R4WS01</accession>
<dbReference type="EMBL" id="AP013061">
    <property type="protein sequence ID" value="BAN27349.1"/>
    <property type="molecule type" value="Genomic_DNA"/>
</dbReference>
<evidence type="ECO:0000313" key="2">
    <source>
        <dbReference type="Proteomes" id="UP000013966"/>
    </source>
</evidence>
<name>R4WS01_9BURK</name>
<dbReference type="KEGG" id="buo:BRPE64_DCDS04130"/>
<reference evidence="1 2" key="1">
    <citation type="journal article" date="2013" name="Genome Announc.">
        <title>Complete Genome Sequence of Burkholderia sp. Strain RPE64, Bacterial Symbiont of the Bean Bug Riptortus pedestris.</title>
        <authorList>
            <person name="Shibata T.F."/>
            <person name="Maeda T."/>
            <person name="Nikoh N."/>
            <person name="Yamaguchi K."/>
            <person name="Oshima K."/>
            <person name="Hattori M."/>
            <person name="Nishiyama T."/>
            <person name="Hasebe M."/>
            <person name="Fukatsu T."/>
            <person name="Kikuchi Y."/>
            <person name="Shigenobu S."/>
        </authorList>
    </citation>
    <scope>NUCLEOTIDE SEQUENCE [LARGE SCALE GENOMIC DNA]</scope>
    <source>
        <plasmid evidence="1 2">p1</plasmid>
    </source>
</reference>
<protein>
    <submittedName>
        <fullName evidence="1">Uncharacterized protein</fullName>
    </submittedName>
</protein>
<geneLocation type="plasmid" evidence="1 2">
    <name>p1</name>
</geneLocation>
<organism evidence="1 2">
    <name type="scientific">Caballeronia insecticola</name>
    <dbReference type="NCBI Taxonomy" id="758793"/>
    <lineage>
        <taxon>Bacteria</taxon>
        <taxon>Pseudomonadati</taxon>
        <taxon>Pseudomonadota</taxon>
        <taxon>Betaproteobacteria</taxon>
        <taxon>Burkholderiales</taxon>
        <taxon>Burkholderiaceae</taxon>
        <taxon>Caballeronia</taxon>
    </lineage>
</organism>
<evidence type="ECO:0000313" key="1">
    <source>
        <dbReference type="EMBL" id="BAN27349.1"/>
    </source>
</evidence>
<dbReference type="PATRIC" id="fig|758793.3.peg.5560"/>
<dbReference type="HOGENOM" id="CLU_3115458_0_0_4"/>
<proteinExistence type="predicted"/>
<keyword evidence="2" id="KW-1185">Reference proteome</keyword>
<dbReference type="AlphaFoldDB" id="R4WS01"/>
<sequence length="50" mass="5339">MRNGCALIKASHVPLPIHALACLAACGYCSNDDALPRRAAYVHVCCIVEQ</sequence>
<dbReference type="Proteomes" id="UP000013966">
    <property type="component" value="Plasmid p1"/>
</dbReference>
<reference evidence="1 2" key="2">
    <citation type="journal article" date="2018" name="Int. J. Syst. Evol. Microbiol.">
        <title>Burkholderia insecticola sp. nov., a gut symbiotic bacterium of the bean bug Riptortus pedestris.</title>
        <authorList>
            <person name="Takeshita K."/>
            <person name="Tamaki H."/>
            <person name="Ohbayashi T."/>
            <person name="Meng X.-Y."/>
            <person name="Sone T."/>
            <person name="Mitani Y."/>
            <person name="Peeters C."/>
            <person name="Kikuchi Y."/>
            <person name="Vandamme P."/>
        </authorList>
    </citation>
    <scope>NUCLEOTIDE SEQUENCE [LARGE SCALE GENOMIC DNA]</scope>
    <source>
        <strain evidence="1">RPE64</strain>
        <plasmid evidence="1 2">p1</plasmid>
    </source>
</reference>